<feature type="transmembrane region" description="Helical" evidence="8">
    <location>
        <begin position="302"/>
        <end position="320"/>
    </location>
</feature>
<dbReference type="GO" id="GO:0008137">
    <property type="term" value="F:NADH dehydrogenase (ubiquinone) activity"/>
    <property type="evidence" value="ECO:0007669"/>
    <property type="project" value="InterPro"/>
</dbReference>
<organism evidence="10 11">
    <name type="scientific">Agrococcus sediminis</name>
    <dbReference type="NCBI Taxonomy" id="2599924"/>
    <lineage>
        <taxon>Bacteria</taxon>
        <taxon>Bacillati</taxon>
        <taxon>Actinomycetota</taxon>
        <taxon>Actinomycetes</taxon>
        <taxon>Micrococcales</taxon>
        <taxon>Microbacteriaceae</taxon>
        <taxon>Agrococcus</taxon>
    </lineage>
</organism>
<comment type="similarity">
    <text evidence="2">Belongs to the CPA3 antiporters (TC 2.A.63) subunit D family.</text>
</comment>
<dbReference type="GO" id="GO:0042773">
    <property type="term" value="P:ATP synthesis coupled electron transport"/>
    <property type="evidence" value="ECO:0007669"/>
    <property type="project" value="InterPro"/>
</dbReference>
<keyword evidence="3" id="KW-1003">Cell membrane</keyword>
<dbReference type="Pfam" id="PF00361">
    <property type="entry name" value="Proton_antipo_M"/>
    <property type="match status" value="1"/>
</dbReference>
<reference evidence="10 11" key="1">
    <citation type="submission" date="2019-08" db="EMBL/GenBank/DDBJ databases">
        <title>Agrococcus lahaulensis sp. nov., isolated from a cold desert of the Indian Himalayas.</title>
        <authorList>
            <person name="Qu J.H."/>
        </authorList>
    </citation>
    <scope>NUCLEOTIDE SEQUENCE [LARGE SCALE GENOMIC DNA]</scope>
    <source>
        <strain evidence="10 11">NS18</strain>
    </source>
</reference>
<feature type="transmembrane region" description="Helical" evidence="8">
    <location>
        <begin position="37"/>
        <end position="59"/>
    </location>
</feature>
<feature type="transmembrane region" description="Helical" evidence="8">
    <location>
        <begin position="79"/>
        <end position="97"/>
    </location>
</feature>
<feature type="transmembrane region" description="Helical" evidence="8">
    <location>
        <begin position="109"/>
        <end position="130"/>
    </location>
</feature>
<comment type="caution">
    <text evidence="10">The sequence shown here is derived from an EMBL/GenBank/DDBJ whole genome shotgun (WGS) entry which is preliminary data.</text>
</comment>
<dbReference type="PANTHER" id="PTHR42703:SF1">
    <property type="entry name" value="NA(+)_H(+) ANTIPORTER SUBUNIT D1"/>
    <property type="match status" value="1"/>
</dbReference>
<dbReference type="Proteomes" id="UP000323221">
    <property type="component" value="Unassembled WGS sequence"/>
</dbReference>
<feature type="transmembrane region" description="Helical" evidence="8">
    <location>
        <begin position="242"/>
        <end position="262"/>
    </location>
</feature>
<evidence type="ECO:0000256" key="3">
    <source>
        <dbReference type="ARBA" id="ARBA00022475"/>
    </source>
</evidence>
<dbReference type="InterPro" id="IPR003918">
    <property type="entry name" value="NADH_UbQ_OxRdtase"/>
</dbReference>
<dbReference type="InterPro" id="IPR001750">
    <property type="entry name" value="ND/Mrp_TM"/>
</dbReference>
<feature type="transmembrane region" description="Helical" evidence="8">
    <location>
        <begin position="6"/>
        <end position="25"/>
    </location>
</feature>
<dbReference type="OrthoDB" id="9768329at2"/>
<feature type="transmembrane region" description="Helical" evidence="8">
    <location>
        <begin position="136"/>
        <end position="156"/>
    </location>
</feature>
<feature type="transmembrane region" description="Helical" evidence="8">
    <location>
        <begin position="451"/>
        <end position="474"/>
    </location>
</feature>
<gene>
    <name evidence="10" type="ORF">FQ330_08160</name>
</gene>
<evidence type="ECO:0000256" key="5">
    <source>
        <dbReference type="ARBA" id="ARBA00022989"/>
    </source>
</evidence>
<evidence type="ECO:0000313" key="10">
    <source>
        <dbReference type="EMBL" id="KAA6432933.1"/>
    </source>
</evidence>
<feature type="domain" description="NADH:quinone oxidoreductase/Mrp antiporter transmembrane" evidence="9">
    <location>
        <begin position="132"/>
        <end position="416"/>
    </location>
</feature>
<keyword evidence="6 8" id="KW-0472">Membrane</keyword>
<evidence type="ECO:0000256" key="1">
    <source>
        <dbReference type="ARBA" id="ARBA00004651"/>
    </source>
</evidence>
<dbReference type="EMBL" id="VOIR01000014">
    <property type="protein sequence ID" value="KAA6432933.1"/>
    <property type="molecule type" value="Genomic_DNA"/>
</dbReference>
<feature type="transmembrane region" description="Helical" evidence="8">
    <location>
        <begin position="209"/>
        <end position="230"/>
    </location>
</feature>
<protein>
    <submittedName>
        <fullName evidence="10">Na+/H+ antiporter subunit D</fullName>
    </submittedName>
</protein>
<proteinExistence type="inferred from homology"/>
<sequence>MDLANLVPIPVLLPLLAAGITLTLARRPALQRIVSGTTLGLVAVLALILCLGADAQGPIVLWVGAWPEGLGIVLVADRLSSLLVLVSSIVTAIVVIFPSRRDIADSADGAPVSVFHPTFLVLTAGVSHAFLAGDLFNLFVGFEMLLFSSYVLIMLGATKERVRAGSTYVTVSLLSSTLFLLAIAIVYAATGTVSFAQLPERLAALDPGLQLVIQLLLLVVFGIKAAIFPLQSWLPDSYPTAPASVTAVFAGLLTKVGVFAIIRLQTLLFPHSPLTELLLAVAILTLVLGILGALAQGEIKRLLSFTLVSHIGYMLLGVALGTEAGLAGAIFYIVHHILVQTALFIVVGLIERVGGSTSLARLGGLASVPLLAALYLIPALNLGGIPPFSGFLGKVALMDAALEVPTPLAVAAVVAGVATSLLTLLAVVRVWQRAFWQDRGEDDDRVHSLRVLPRVWVFASTALVLITVSLTALAGPLTDYAQRASVDIRGGAYQLAVEEATP</sequence>
<feature type="transmembrane region" description="Helical" evidence="8">
    <location>
        <begin position="274"/>
        <end position="295"/>
    </location>
</feature>
<feature type="transmembrane region" description="Helical" evidence="8">
    <location>
        <begin position="326"/>
        <end position="350"/>
    </location>
</feature>
<keyword evidence="11" id="KW-1185">Reference proteome</keyword>
<dbReference type="RefSeq" id="WP_146356651.1">
    <property type="nucleotide sequence ID" value="NZ_JBFBFL010000006.1"/>
</dbReference>
<evidence type="ECO:0000256" key="7">
    <source>
        <dbReference type="RuleBase" id="RU000320"/>
    </source>
</evidence>
<name>A0A5M8QD34_9MICO</name>
<evidence type="ECO:0000256" key="2">
    <source>
        <dbReference type="ARBA" id="ARBA00005346"/>
    </source>
</evidence>
<keyword evidence="4 7" id="KW-0812">Transmembrane</keyword>
<dbReference type="InterPro" id="IPR050586">
    <property type="entry name" value="CPA3_Na-H_Antiporter_D"/>
</dbReference>
<comment type="subcellular location">
    <subcellularLocation>
        <location evidence="1">Cell membrane</location>
        <topology evidence="1">Multi-pass membrane protein</topology>
    </subcellularLocation>
    <subcellularLocation>
        <location evidence="7">Membrane</location>
        <topology evidence="7">Multi-pass membrane protein</topology>
    </subcellularLocation>
</comment>
<evidence type="ECO:0000256" key="4">
    <source>
        <dbReference type="ARBA" id="ARBA00022692"/>
    </source>
</evidence>
<dbReference type="PANTHER" id="PTHR42703">
    <property type="entry name" value="NADH DEHYDROGENASE"/>
    <property type="match status" value="1"/>
</dbReference>
<feature type="transmembrane region" description="Helical" evidence="8">
    <location>
        <begin position="408"/>
        <end position="431"/>
    </location>
</feature>
<evidence type="ECO:0000313" key="11">
    <source>
        <dbReference type="Proteomes" id="UP000323221"/>
    </source>
</evidence>
<dbReference type="NCBIfam" id="NF009308">
    <property type="entry name" value="PRK12665.1"/>
    <property type="match status" value="1"/>
</dbReference>
<dbReference type="AlphaFoldDB" id="A0A5M8QD34"/>
<keyword evidence="5 8" id="KW-1133">Transmembrane helix</keyword>
<dbReference type="GO" id="GO:0005886">
    <property type="term" value="C:plasma membrane"/>
    <property type="evidence" value="ECO:0007669"/>
    <property type="project" value="UniProtKB-SubCell"/>
</dbReference>
<feature type="transmembrane region" description="Helical" evidence="8">
    <location>
        <begin position="168"/>
        <end position="189"/>
    </location>
</feature>
<evidence type="ECO:0000256" key="8">
    <source>
        <dbReference type="SAM" id="Phobius"/>
    </source>
</evidence>
<accession>A0A5M8QD34</accession>
<evidence type="ECO:0000256" key="6">
    <source>
        <dbReference type="ARBA" id="ARBA00023136"/>
    </source>
</evidence>
<evidence type="ECO:0000259" key="9">
    <source>
        <dbReference type="Pfam" id="PF00361"/>
    </source>
</evidence>
<dbReference type="PRINTS" id="PR01437">
    <property type="entry name" value="NUOXDRDTASE4"/>
</dbReference>
<feature type="transmembrane region" description="Helical" evidence="8">
    <location>
        <begin position="362"/>
        <end position="388"/>
    </location>
</feature>